<evidence type="ECO:0000256" key="1">
    <source>
        <dbReference type="ARBA" id="ARBA00001917"/>
    </source>
</evidence>
<comment type="caution">
    <text evidence="7">The sequence shown here is derived from an EMBL/GenBank/DDBJ whole genome shotgun (WGS) entry which is preliminary data.</text>
</comment>
<evidence type="ECO:0000256" key="5">
    <source>
        <dbReference type="ARBA" id="ARBA00023002"/>
    </source>
</evidence>
<evidence type="ECO:0000256" key="4">
    <source>
        <dbReference type="ARBA" id="ARBA00022857"/>
    </source>
</evidence>
<evidence type="ECO:0000313" key="7">
    <source>
        <dbReference type="EMBL" id="GHO86944.1"/>
    </source>
</evidence>
<reference evidence="7 8" key="1">
    <citation type="journal article" date="2021" name="Int. J. Syst. Evol. Microbiol.">
        <title>Reticulibacter mediterranei gen. nov., sp. nov., within the new family Reticulibacteraceae fam. nov., and Ktedonospora formicarum gen. nov., sp. nov., Ktedonobacter robiniae sp. nov., Dictyobacter formicarum sp. nov. and Dictyobacter arantiisoli sp. nov., belonging to the class Ktedonobacteria.</title>
        <authorList>
            <person name="Yabe S."/>
            <person name="Zheng Y."/>
            <person name="Wang C.M."/>
            <person name="Sakai Y."/>
            <person name="Abe K."/>
            <person name="Yokota A."/>
            <person name="Donadio S."/>
            <person name="Cavaletti L."/>
            <person name="Monciardini P."/>
        </authorList>
    </citation>
    <scope>NUCLEOTIDE SEQUENCE [LARGE SCALE GENOMIC DNA]</scope>
    <source>
        <strain evidence="7 8">SOSP1-9</strain>
    </source>
</reference>
<organism evidence="7 8">
    <name type="scientific">Dictyobacter formicarum</name>
    <dbReference type="NCBI Taxonomy" id="2778368"/>
    <lineage>
        <taxon>Bacteria</taxon>
        <taxon>Bacillati</taxon>
        <taxon>Chloroflexota</taxon>
        <taxon>Ktedonobacteria</taxon>
        <taxon>Ktedonobacterales</taxon>
        <taxon>Dictyobacteraceae</taxon>
        <taxon>Dictyobacter</taxon>
    </lineage>
</organism>
<keyword evidence="4" id="KW-0521">NADP</keyword>
<evidence type="ECO:0000256" key="3">
    <source>
        <dbReference type="ARBA" id="ARBA00022643"/>
    </source>
</evidence>
<keyword evidence="3" id="KW-0288">FMN</keyword>
<dbReference type="InterPro" id="IPR001155">
    <property type="entry name" value="OxRdtase_FMN_N"/>
</dbReference>
<dbReference type="SUPFAM" id="SSF51395">
    <property type="entry name" value="FMN-linked oxidoreductases"/>
    <property type="match status" value="1"/>
</dbReference>
<name>A0ABQ3VML1_9CHLR</name>
<keyword evidence="2" id="KW-0285">Flavoprotein</keyword>
<dbReference type="PANTHER" id="PTHR43303">
    <property type="entry name" value="NADPH DEHYDROGENASE C23G7.10C-RELATED"/>
    <property type="match status" value="1"/>
</dbReference>
<dbReference type="Gene3D" id="3.20.20.70">
    <property type="entry name" value="Aldolase class I"/>
    <property type="match status" value="1"/>
</dbReference>
<gene>
    <name evidence="7" type="ORF">KSZ_49500</name>
</gene>
<comment type="cofactor">
    <cofactor evidence="1">
        <name>FMN</name>
        <dbReference type="ChEBI" id="CHEBI:58210"/>
    </cofactor>
</comment>
<protein>
    <recommendedName>
        <fullName evidence="6">NADH:flavin oxidoreductase/NADH oxidase N-terminal domain-containing protein</fullName>
    </recommendedName>
</protein>
<dbReference type="Pfam" id="PF00724">
    <property type="entry name" value="Oxidored_FMN"/>
    <property type="match status" value="1"/>
</dbReference>
<dbReference type="InterPro" id="IPR013785">
    <property type="entry name" value="Aldolase_TIM"/>
</dbReference>
<dbReference type="RefSeq" id="WP_236023032.1">
    <property type="nucleotide sequence ID" value="NZ_BNJJ01000015.1"/>
</dbReference>
<dbReference type="Proteomes" id="UP000635565">
    <property type="component" value="Unassembled WGS sequence"/>
</dbReference>
<accession>A0ABQ3VML1</accession>
<dbReference type="InterPro" id="IPR044152">
    <property type="entry name" value="YqjM-like"/>
</dbReference>
<evidence type="ECO:0000256" key="2">
    <source>
        <dbReference type="ARBA" id="ARBA00022630"/>
    </source>
</evidence>
<evidence type="ECO:0000313" key="8">
    <source>
        <dbReference type="Proteomes" id="UP000635565"/>
    </source>
</evidence>
<keyword evidence="8" id="KW-1185">Reference proteome</keyword>
<dbReference type="PANTHER" id="PTHR43303:SF4">
    <property type="entry name" value="NADPH DEHYDROGENASE C23G7.10C-RELATED"/>
    <property type="match status" value="1"/>
</dbReference>
<feature type="domain" description="NADH:flavin oxidoreductase/NADH oxidase N-terminal" evidence="6">
    <location>
        <begin position="10"/>
        <end position="141"/>
    </location>
</feature>
<keyword evidence="5" id="KW-0560">Oxidoreductase</keyword>
<sequence>MSRRASYPPPRTLTRPEIAEIVQHFQNAAQRALAAGFQVIEIHAAHGYLLHEFLSPLSNHRDNEYGGTLANRLRFLVEVVDATRQVWPEALPLFVRLSASNWTEGGLNIAESVQIARELKKHQVDLIDTSSGGNVATANIPLSRCRP</sequence>
<evidence type="ECO:0000259" key="6">
    <source>
        <dbReference type="Pfam" id="PF00724"/>
    </source>
</evidence>
<dbReference type="EMBL" id="BNJJ01000015">
    <property type="protein sequence ID" value="GHO86944.1"/>
    <property type="molecule type" value="Genomic_DNA"/>
</dbReference>
<proteinExistence type="predicted"/>